<dbReference type="PANTHER" id="PTHR33376:SF5">
    <property type="entry name" value="EXTRACYTOPLASMIC SOLUTE RECEPTOR PROTEIN"/>
    <property type="match status" value="1"/>
</dbReference>
<dbReference type="InterPro" id="IPR018389">
    <property type="entry name" value="DctP_fam"/>
</dbReference>
<accession>A0A2H5F136</accession>
<proteinExistence type="predicted"/>
<dbReference type="InterPro" id="IPR038404">
    <property type="entry name" value="TRAP_DctP_sf"/>
</dbReference>
<dbReference type="Proteomes" id="UP000234530">
    <property type="component" value="Chromosome"/>
</dbReference>
<sequence>MGGMTMTNAKTLALAGAFMAIAGSAAAETTVRMLNTWDDRYPGSTVICERYAQLLTEASGGEITVQISGPETIPPLEQLEPTQAGLFQILCTYPGFHTGTSTLLTGLESIRPDPEAFRASGAMDEIRDSYGKLGLHVVSVPLAHGYWIFMNKGLSEQGDLTGRQIRALPPQHPYITAIGGTPVVLPPAEMFSALERGVIDGALFPAAGASGYGFAEVADSYLTTNISSPHVILANQAFWDGLPEDLRTVFDAQAEVLETEIPGVYDRLNAEEAEKLAAAGMQKLELDAATAARLEEGVASGAWTFAQSRDPEAAARLEERVTEAGLLTN</sequence>
<feature type="chain" id="PRO_5014113428" description="C4-dicarboxylate ABC transporter substrate-binding protein" evidence="4">
    <location>
        <begin position="28"/>
        <end position="329"/>
    </location>
</feature>
<evidence type="ECO:0008006" key="7">
    <source>
        <dbReference type="Google" id="ProtNLM"/>
    </source>
</evidence>
<evidence type="ECO:0000256" key="3">
    <source>
        <dbReference type="ARBA" id="ARBA00022764"/>
    </source>
</evidence>
<evidence type="ECO:0000256" key="4">
    <source>
        <dbReference type="SAM" id="SignalP"/>
    </source>
</evidence>
<evidence type="ECO:0000313" key="6">
    <source>
        <dbReference type="Proteomes" id="UP000234530"/>
    </source>
</evidence>
<dbReference type="AlphaFoldDB" id="A0A2H5F136"/>
<evidence type="ECO:0000256" key="1">
    <source>
        <dbReference type="ARBA" id="ARBA00004418"/>
    </source>
</evidence>
<evidence type="ECO:0000256" key="2">
    <source>
        <dbReference type="ARBA" id="ARBA00022729"/>
    </source>
</evidence>
<dbReference type="PANTHER" id="PTHR33376">
    <property type="match status" value="1"/>
</dbReference>
<keyword evidence="6" id="KW-1185">Reference proteome</keyword>
<keyword evidence="2 4" id="KW-0732">Signal</keyword>
<dbReference type="GO" id="GO:0042597">
    <property type="term" value="C:periplasmic space"/>
    <property type="evidence" value="ECO:0007669"/>
    <property type="project" value="UniProtKB-SubCell"/>
</dbReference>
<evidence type="ECO:0000313" key="5">
    <source>
        <dbReference type="EMBL" id="AUH65265.1"/>
    </source>
</evidence>
<dbReference type="KEGG" id="pzh:CX676_14750"/>
<organism evidence="5 6">
    <name type="scientific">Paracoccus zhejiangensis</name>
    <dbReference type="NCBI Taxonomy" id="1077935"/>
    <lineage>
        <taxon>Bacteria</taxon>
        <taxon>Pseudomonadati</taxon>
        <taxon>Pseudomonadota</taxon>
        <taxon>Alphaproteobacteria</taxon>
        <taxon>Rhodobacterales</taxon>
        <taxon>Paracoccaceae</taxon>
        <taxon>Paracoccus</taxon>
    </lineage>
</organism>
<dbReference type="NCBIfam" id="NF037995">
    <property type="entry name" value="TRAP_S1"/>
    <property type="match status" value="1"/>
</dbReference>
<protein>
    <recommendedName>
        <fullName evidence="7">C4-dicarboxylate ABC transporter substrate-binding protein</fullName>
    </recommendedName>
</protein>
<keyword evidence="3" id="KW-0574">Periplasm</keyword>
<dbReference type="Gene3D" id="3.40.190.170">
    <property type="entry name" value="Bacterial extracellular solute-binding protein, family 7"/>
    <property type="match status" value="1"/>
</dbReference>
<reference evidence="5 6" key="1">
    <citation type="journal article" date="2013" name="Antonie Van Leeuwenhoek">
        <title>Paracoccus zhejiangensis sp. nov., isolated from activated sludge in wastewater-treatment system.</title>
        <authorList>
            <person name="Wu Z.G."/>
            <person name="Zhang D.F."/>
            <person name="Liu Y.L."/>
            <person name="Wang F."/>
            <person name="Jiang X."/>
            <person name="Li C."/>
            <person name="Li S.P."/>
            <person name="Hong Q."/>
            <person name="Li W.J."/>
        </authorList>
    </citation>
    <scope>NUCLEOTIDE SEQUENCE [LARGE SCALE GENOMIC DNA]</scope>
    <source>
        <strain evidence="5 6">J6</strain>
    </source>
</reference>
<gene>
    <name evidence="5" type="ORF">CX676_14750</name>
</gene>
<comment type="subcellular location">
    <subcellularLocation>
        <location evidence="1">Periplasm</location>
    </subcellularLocation>
</comment>
<dbReference type="EMBL" id="CP025430">
    <property type="protein sequence ID" value="AUH65265.1"/>
    <property type="molecule type" value="Genomic_DNA"/>
</dbReference>
<feature type="signal peptide" evidence="4">
    <location>
        <begin position="1"/>
        <end position="27"/>
    </location>
</feature>
<dbReference type="Pfam" id="PF03480">
    <property type="entry name" value="DctP"/>
    <property type="match status" value="1"/>
</dbReference>
<dbReference type="GO" id="GO:0055085">
    <property type="term" value="P:transmembrane transport"/>
    <property type="evidence" value="ECO:0007669"/>
    <property type="project" value="InterPro"/>
</dbReference>
<name>A0A2H5F136_9RHOB</name>